<evidence type="ECO:0000256" key="1">
    <source>
        <dbReference type="SAM" id="SignalP"/>
    </source>
</evidence>
<feature type="chain" id="PRO_5007284610" evidence="1">
    <location>
        <begin position="23"/>
        <end position="82"/>
    </location>
</feature>
<accession>A0A131YC08</accession>
<name>A0A131YC08_RHIAP</name>
<feature type="signal peptide" evidence="1">
    <location>
        <begin position="1"/>
        <end position="22"/>
    </location>
</feature>
<dbReference type="AlphaFoldDB" id="A0A131YC08"/>
<keyword evidence="1" id="KW-0732">Signal</keyword>
<dbReference type="EMBL" id="GEDV01011693">
    <property type="protein sequence ID" value="JAP76864.1"/>
    <property type="molecule type" value="Transcribed_RNA"/>
</dbReference>
<sequence length="82" mass="9711">MRSGMSKAMYRAMLQLMWRAIGQLINLVVEICNDISRKKKAFQRKNYFEMPICVKRKCNKLFRTNLRQQRELGLELVQVGGM</sequence>
<organism evidence="2">
    <name type="scientific">Rhipicephalus appendiculatus</name>
    <name type="common">Brown ear tick</name>
    <dbReference type="NCBI Taxonomy" id="34631"/>
    <lineage>
        <taxon>Eukaryota</taxon>
        <taxon>Metazoa</taxon>
        <taxon>Ecdysozoa</taxon>
        <taxon>Arthropoda</taxon>
        <taxon>Chelicerata</taxon>
        <taxon>Arachnida</taxon>
        <taxon>Acari</taxon>
        <taxon>Parasitiformes</taxon>
        <taxon>Ixodida</taxon>
        <taxon>Ixodoidea</taxon>
        <taxon>Ixodidae</taxon>
        <taxon>Rhipicephalinae</taxon>
        <taxon>Rhipicephalus</taxon>
        <taxon>Rhipicephalus</taxon>
    </lineage>
</organism>
<reference evidence="2" key="1">
    <citation type="journal article" date="2016" name="Ticks Tick Borne Dis.">
        <title>De novo assembly and annotation of the salivary gland transcriptome of Rhipicephalus appendiculatus male and female ticks during blood feeding.</title>
        <authorList>
            <person name="de Castro M.H."/>
            <person name="de Klerk D."/>
            <person name="Pienaar R."/>
            <person name="Latif A.A."/>
            <person name="Rees D.J."/>
            <person name="Mans B.J."/>
        </authorList>
    </citation>
    <scope>NUCLEOTIDE SEQUENCE</scope>
    <source>
        <tissue evidence="2">Salivary glands</tissue>
    </source>
</reference>
<protein>
    <submittedName>
        <fullName evidence="2">Uncharacterized protein</fullName>
    </submittedName>
</protein>
<proteinExistence type="predicted"/>
<evidence type="ECO:0000313" key="2">
    <source>
        <dbReference type="EMBL" id="JAP76864.1"/>
    </source>
</evidence>